<dbReference type="Pfam" id="PF01724">
    <property type="entry name" value="DUF29"/>
    <property type="match status" value="1"/>
</dbReference>
<sequence>MEAKAINLKQLYEEDYLLWLEENVRLLSDRQLQEIDYDHLIEELESLGRSEKRTVESLMKQLLIHLLLYQYWATEYQRNANHWNLEILTFRDQLNEELAAKTIYNYLVDNLDKIYQSAMKLAAQKSQLSLPQQCPYTLQEILDENWLPQHII</sequence>
<evidence type="ECO:0000313" key="1">
    <source>
        <dbReference type="EMBL" id="MDB9485960.1"/>
    </source>
</evidence>
<dbReference type="InterPro" id="IPR002636">
    <property type="entry name" value="DUF29"/>
</dbReference>
<proteinExistence type="predicted"/>
<comment type="caution">
    <text evidence="1">The sequence shown here is derived from an EMBL/GenBank/DDBJ whole genome shotgun (WGS) entry which is preliminary data.</text>
</comment>
<dbReference type="EMBL" id="JAQMTU010000031">
    <property type="protein sequence ID" value="MDB9485960.1"/>
    <property type="molecule type" value="Genomic_DNA"/>
</dbReference>
<dbReference type="PANTHER" id="PTHR34235:SF3">
    <property type="entry name" value="SLR1203 PROTEIN"/>
    <property type="match status" value="1"/>
</dbReference>
<dbReference type="RefSeq" id="WP_028084006.1">
    <property type="nucleotide sequence ID" value="NZ_JAQMTU010000031.1"/>
</dbReference>
<reference evidence="1 2" key="1">
    <citation type="submission" date="2023-01" db="EMBL/GenBank/DDBJ databases">
        <title>Genomes from the Australian National Cyanobacteria Reference Collection.</title>
        <authorList>
            <person name="Willis A."/>
            <person name="Lee E.M.F."/>
        </authorList>
    </citation>
    <scope>NUCLEOTIDE SEQUENCE [LARGE SCALE GENOMIC DNA]</scope>
    <source>
        <strain evidence="1 2">CS-537/01</strain>
    </source>
</reference>
<evidence type="ECO:0000313" key="2">
    <source>
        <dbReference type="Proteomes" id="UP001212123"/>
    </source>
</evidence>
<dbReference type="Proteomes" id="UP001212123">
    <property type="component" value="Unassembled WGS sequence"/>
</dbReference>
<name>A0ABT5A211_9CYAN</name>
<accession>A0ABT5A211</accession>
<protein>
    <submittedName>
        <fullName evidence="1">DUF29 domain-containing protein</fullName>
    </submittedName>
</protein>
<dbReference type="Gene3D" id="1.20.1220.20">
    <property type="entry name" value="Uncharcterised protein PF01724"/>
    <property type="match status" value="1"/>
</dbReference>
<dbReference type="PANTHER" id="PTHR34235">
    <property type="entry name" value="SLR1203 PROTEIN-RELATED"/>
    <property type="match status" value="1"/>
</dbReference>
<keyword evidence="2" id="KW-1185">Reference proteome</keyword>
<gene>
    <name evidence="1" type="ORF">PN492_05265</name>
</gene>
<organism evidence="1 2">
    <name type="scientific">Dolichospermum circinale CS-537/01</name>
    <dbReference type="NCBI Taxonomy" id="3021739"/>
    <lineage>
        <taxon>Bacteria</taxon>
        <taxon>Bacillati</taxon>
        <taxon>Cyanobacteriota</taxon>
        <taxon>Cyanophyceae</taxon>
        <taxon>Nostocales</taxon>
        <taxon>Aphanizomenonaceae</taxon>
        <taxon>Dolichospermum</taxon>
        <taxon>Dolichospermum circinale</taxon>
    </lineage>
</organism>